<dbReference type="EMBL" id="LWCA01000277">
    <property type="protein sequence ID" value="OAF69466.1"/>
    <property type="molecule type" value="Genomic_DNA"/>
</dbReference>
<dbReference type="AlphaFoldDB" id="A0A177B5D5"/>
<protein>
    <submittedName>
        <fullName evidence="1">Uncharacterized protein</fullName>
    </submittedName>
</protein>
<sequence length="118" mass="14226">MLISRAWQRVKTDTIKNCFSKARMFDLEYTNLNQETVLPDITEWHNFQSFYEMDIDFDEYSWSDKNLITRNNDCTDTFDAKDFLSRLNYLKESLLKKPHLPQKIIECLNIIEKDFINT</sequence>
<gene>
    <name evidence="1" type="ORF">A3Q56_02780</name>
</gene>
<keyword evidence="2" id="KW-1185">Reference proteome</keyword>
<dbReference type="Proteomes" id="UP000078046">
    <property type="component" value="Unassembled WGS sequence"/>
</dbReference>
<proteinExistence type="predicted"/>
<organism evidence="1 2">
    <name type="scientific">Intoshia linei</name>
    <dbReference type="NCBI Taxonomy" id="1819745"/>
    <lineage>
        <taxon>Eukaryota</taxon>
        <taxon>Metazoa</taxon>
        <taxon>Spiralia</taxon>
        <taxon>Lophotrochozoa</taxon>
        <taxon>Mesozoa</taxon>
        <taxon>Orthonectida</taxon>
        <taxon>Rhopaluridae</taxon>
        <taxon>Intoshia</taxon>
    </lineage>
</organism>
<reference evidence="1 2" key="1">
    <citation type="submission" date="2016-04" db="EMBL/GenBank/DDBJ databases">
        <title>The genome of Intoshia linei affirms orthonectids as highly simplified spiralians.</title>
        <authorList>
            <person name="Mikhailov K.V."/>
            <person name="Slusarev G.S."/>
            <person name="Nikitin M.A."/>
            <person name="Logacheva M.D."/>
            <person name="Penin A."/>
            <person name="Aleoshin V."/>
            <person name="Panchin Y.V."/>
        </authorList>
    </citation>
    <scope>NUCLEOTIDE SEQUENCE [LARGE SCALE GENOMIC DNA]</scope>
    <source>
        <strain evidence="1">Intl2013</strain>
        <tissue evidence="1">Whole animal</tissue>
    </source>
</reference>
<accession>A0A177B5D5</accession>
<evidence type="ECO:0000313" key="2">
    <source>
        <dbReference type="Proteomes" id="UP000078046"/>
    </source>
</evidence>
<evidence type="ECO:0000313" key="1">
    <source>
        <dbReference type="EMBL" id="OAF69466.1"/>
    </source>
</evidence>
<name>A0A177B5D5_9BILA</name>
<comment type="caution">
    <text evidence="1">The sequence shown here is derived from an EMBL/GenBank/DDBJ whole genome shotgun (WGS) entry which is preliminary data.</text>
</comment>